<sequence>MILHNFHGMNFVALLHANIFEDQLAILFNLYVDPKLKLQARLEDISVQQMKKDKKGELRSIPNGWPPGVRAETRNVRLGSCAKMDQEIAIEEARKIKADLCIPHKAPLSLLLPI</sequence>
<reference evidence="1" key="1">
    <citation type="journal article" date="2015" name="Proc. Natl. Acad. Sci. U.S.A.">
        <title>Networks of energetic and metabolic interactions define dynamics in microbial communities.</title>
        <authorList>
            <person name="Embree M."/>
            <person name="Liu J.K."/>
            <person name="Al-Bassam M.M."/>
            <person name="Zengler K."/>
        </authorList>
    </citation>
    <scope>NUCLEOTIDE SEQUENCE</scope>
</reference>
<dbReference type="AlphaFoldDB" id="A0A0W8FAX6"/>
<accession>A0A0W8FAX6</accession>
<gene>
    <name evidence="1" type="ORF">ASZ90_012321</name>
</gene>
<protein>
    <submittedName>
        <fullName evidence="1">Uncharacterized protein</fullName>
    </submittedName>
</protein>
<name>A0A0W8FAX6_9ZZZZ</name>
<proteinExistence type="predicted"/>
<organism evidence="1">
    <name type="scientific">hydrocarbon metagenome</name>
    <dbReference type="NCBI Taxonomy" id="938273"/>
    <lineage>
        <taxon>unclassified sequences</taxon>
        <taxon>metagenomes</taxon>
        <taxon>ecological metagenomes</taxon>
    </lineage>
</organism>
<evidence type="ECO:0000313" key="1">
    <source>
        <dbReference type="EMBL" id="KUG17969.1"/>
    </source>
</evidence>
<dbReference type="EMBL" id="LNQE01001408">
    <property type="protein sequence ID" value="KUG17969.1"/>
    <property type="molecule type" value="Genomic_DNA"/>
</dbReference>
<comment type="caution">
    <text evidence="1">The sequence shown here is derived from an EMBL/GenBank/DDBJ whole genome shotgun (WGS) entry which is preliminary data.</text>
</comment>